<name>A0A6P4ZR35_BRABE</name>
<evidence type="ECO:0000256" key="2">
    <source>
        <dbReference type="SAM" id="Phobius"/>
    </source>
</evidence>
<accession>A0A6P4ZR35</accession>
<sequence>MAILKDSCCSCCNLRGLSIFVGILFANLHLTDLSLKAMSIRPGSQVYGLPAAGIAIDVLAILILMCALMIHGVQKGKKVMLLVWVVFVVIILVVKLIIAIAITVLVTIAAEVAARSYYFRYVNISAIPIEEIEAKVLAQVWAIYIVTLLLTIYGVLVVYSHYRNLRYGVLDDDGIHDGAAPPPGALPPGTAAPPPGGMYPQAAAPPPGYEKQYVVPPKV</sequence>
<feature type="transmembrane region" description="Helical" evidence="2">
    <location>
        <begin position="12"/>
        <end position="30"/>
    </location>
</feature>
<feature type="region of interest" description="Disordered" evidence="1">
    <location>
        <begin position="183"/>
        <end position="219"/>
    </location>
</feature>
<evidence type="ECO:0000313" key="3">
    <source>
        <dbReference type="Proteomes" id="UP000515135"/>
    </source>
</evidence>
<evidence type="ECO:0000313" key="4">
    <source>
        <dbReference type="RefSeq" id="XP_019636549.1"/>
    </source>
</evidence>
<dbReference type="KEGG" id="bbel:109479120"/>
<dbReference type="PANTHER" id="PTHR36694:SF11">
    <property type="entry name" value="LP21121P-RELATED"/>
    <property type="match status" value="1"/>
</dbReference>
<feature type="transmembrane region" description="Helical" evidence="2">
    <location>
        <begin position="50"/>
        <end position="70"/>
    </location>
</feature>
<feature type="compositionally biased region" description="Pro residues" evidence="1">
    <location>
        <begin position="183"/>
        <end position="208"/>
    </location>
</feature>
<keyword evidence="2" id="KW-0812">Transmembrane</keyword>
<evidence type="ECO:0000256" key="1">
    <source>
        <dbReference type="SAM" id="MobiDB-lite"/>
    </source>
</evidence>
<dbReference type="RefSeq" id="XP_019636549.1">
    <property type="nucleotide sequence ID" value="XM_019780990.1"/>
</dbReference>
<keyword evidence="3" id="KW-1185">Reference proteome</keyword>
<feature type="transmembrane region" description="Helical" evidence="2">
    <location>
        <begin position="141"/>
        <end position="159"/>
    </location>
</feature>
<dbReference type="OrthoDB" id="10377741at2759"/>
<keyword evidence="2" id="KW-1133">Transmembrane helix</keyword>
<dbReference type="AlphaFoldDB" id="A0A6P4ZR35"/>
<proteinExistence type="predicted"/>
<feature type="transmembrane region" description="Helical" evidence="2">
    <location>
        <begin position="82"/>
        <end position="110"/>
    </location>
</feature>
<keyword evidence="2" id="KW-0472">Membrane</keyword>
<reference evidence="4" key="1">
    <citation type="submission" date="2025-08" db="UniProtKB">
        <authorList>
            <consortium name="RefSeq"/>
        </authorList>
    </citation>
    <scope>IDENTIFICATION</scope>
    <source>
        <tissue evidence="4">Gonad</tissue>
    </source>
</reference>
<dbReference type="Proteomes" id="UP000515135">
    <property type="component" value="Unplaced"/>
</dbReference>
<organism evidence="3 4">
    <name type="scientific">Branchiostoma belcheri</name>
    <name type="common">Amphioxus</name>
    <dbReference type="NCBI Taxonomy" id="7741"/>
    <lineage>
        <taxon>Eukaryota</taxon>
        <taxon>Metazoa</taxon>
        <taxon>Chordata</taxon>
        <taxon>Cephalochordata</taxon>
        <taxon>Leptocardii</taxon>
        <taxon>Amphioxiformes</taxon>
        <taxon>Branchiostomatidae</taxon>
        <taxon>Branchiostoma</taxon>
    </lineage>
</organism>
<gene>
    <name evidence="4" type="primary">LOC109479120</name>
</gene>
<dbReference type="GeneID" id="109479120"/>
<protein>
    <submittedName>
        <fullName evidence="4">Uncharacterized protein LOC109479120</fullName>
    </submittedName>
</protein>
<dbReference type="PANTHER" id="PTHR36694">
    <property type="entry name" value="PASIFLORA 1, ISOFORM A-RELATED"/>
    <property type="match status" value="1"/>
</dbReference>